<sequence length="1328" mass="146767">MNFIANIIKRPKSIASRKQGTAMEATEGFSPADDRPSEGDNEEKSTGFQDLKTLLDSASEDLLQLEKQHSDLILGAPIENPLAIQASSSRDTIQQLLIDINLDLNQVSANEMEHLQAMSGELSPLAVKPTPKPSTMEQQKALAAALVPKLDVEGAATKFAGLPEFDETQIPELAPLSEMEGPLKSDQSDSDLFVECLSQHSERYTGDRSELEAYSSALNDVLEQQLSITSAATLENTFDDPLAVSRHNLSYEPMDVDEINETMEMLKDVLDPVAHQLLQQQFVVSESQPILEVNPLALNVEQERMDESFAILEQLEMVTEGLEPTPKLPEEAAQETGVNSPALKPAQNGEDTMEKLDPKLATSNPLPSPKDEEKLQENPPPAILHTEQQIHEPLQPQEPDSTLLLQETQEPQMESAALKLSPLEQPRPEPVEPLKCAELKPAEQTFPAAVPLSPPVPTLQAKRDELPLSPPIPTHRPKTAEELEFLALSELPLPDDELNAESQKPVGELEQHKSVPVAAITPDLQRSTTPLSLELVESGSSITKGKTSGPSSPSFPIKGPAEAPSHFPRSPHAPPEQEEMTYLEEAVVKPSLDRKQGVYEAGVIAKSPVIIQVTEPSPQKPEHLNEPLPTSEVSPTPLNGTIVTEGTPLEGSATFDVDKHQRCTFSSIQATEEKEEGDTSRKTFNVENDKPRRTFCLTEPSPQKPEHLNEILPTSDVSPTPLNGTFDSGSRMDTTPEFVTGGTPLEGSATFDVRLGSTDEHHRRTFSSIQATEELEAPSRKTFNMENDKPRRTFCLEQEASPAVEATEECMAGEDFEAMDVDVSMRVEEATVIRSLEQQAFVSNSPPIPTHQNLRRPPIHEDSNSPVSPLGNSTVVLDQEQKLSAKEQAHLSAGDEKDDVFVEHFGAISPVSDDMFKTPQFTTSGFHNQAKIKANAAGGIGGGTAPIVGTTRGGGPGEEEQCFDAEFQDGASNQNLILNSSDFDYLYTKGSNNAPIDRSSLLLKFDPLLGAPVPVNLKQEQEQALLNIRGSNQNQNNRVLSPTLEELETSGGNSQSFAVEVSAKETAKKLDFKPPVDRTKKHAKMSVDVIDNDCNKTFDNSNLNKEDKSHNYNMDDLEKKIKNEVTRSEDIEKKLKEAEQREEASIKRITEKDKAIAKLNGVIEAYEKAIAELISEKEQQAHGYERQLQDVQTDRDTNYHHLTSLETTFSDLHVKYEKSKEMTTQLKLNEESLQAERKQMMDNLRMQEQRYDKMKSHAMQQLEIANKKLDHITREHADEVKKLKALLKKEEISRVSMTEQLQQKTRENADLLKICEELIYGKGQGGSS</sequence>
<evidence type="ECO:0000313" key="10">
    <source>
        <dbReference type="Proteomes" id="UP001652661"/>
    </source>
</evidence>
<keyword evidence="4" id="KW-0597">Phosphoprotein</keyword>
<dbReference type="OMA" id="RTFCLEQ"/>
<dbReference type="PANTHER" id="PTHR13924:SF10">
    <property type="entry name" value="TRANSFORMING ACIDIC COILED-COIL PROTEIN, ISOFORM K"/>
    <property type="match status" value="1"/>
</dbReference>
<evidence type="ECO:0000256" key="1">
    <source>
        <dbReference type="ARBA" id="ARBA00004245"/>
    </source>
</evidence>
<organism evidence="10 11">
    <name type="scientific">Drosophila kikkawai</name>
    <name type="common">Fruit fly</name>
    <dbReference type="NCBI Taxonomy" id="30033"/>
    <lineage>
        <taxon>Eukaryota</taxon>
        <taxon>Metazoa</taxon>
        <taxon>Ecdysozoa</taxon>
        <taxon>Arthropoda</taxon>
        <taxon>Hexapoda</taxon>
        <taxon>Insecta</taxon>
        <taxon>Pterygota</taxon>
        <taxon>Neoptera</taxon>
        <taxon>Endopterygota</taxon>
        <taxon>Diptera</taxon>
        <taxon>Brachycera</taxon>
        <taxon>Muscomorpha</taxon>
        <taxon>Ephydroidea</taxon>
        <taxon>Drosophilidae</taxon>
        <taxon>Drosophila</taxon>
        <taxon>Sophophora</taxon>
    </lineage>
</organism>
<comment type="similarity">
    <text evidence="2">Belongs to the TACC family.</text>
</comment>
<dbReference type="GO" id="GO:0005737">
    <property type="term" value="C:cytoplasm"/>
    <property type="evidence" value="ECO:0007669"/>
    <property type="project" value="TreeGrafter"/>
</dbReference>
<evidence type="ECO:0000256" key="7">
    <source>
        <dbReference type="SAM" id="Coils"/>
    </source>
</evidence>
<dbReference type="GO" id="GO:0007097">
    <property type="term" value="P:nuclear migration"/>
    <property type="evidence" value="ECO:0007669"/>
    <property type="project" value="TreeGrafter"/>
</dbReference>
<evidence type="ECO:0000259" key="9">
    <source>
        <dbReference type="Pfam" id="PF05010"/>
    </source>
</evidence>
<feature type="coiled-coil region" evidence="7">
    <location>
        <begin position="1230"/>
        <end position="1307"/>
    </location>
</feature>
<accession>A0A6P4J9D8</accession>
<feature type="region of interest" description="Disordered" evidence="8">
    <location>
        <begin position="327"/>
        <end position="378"/>
    </location>
</feature>
<feature type="domain" description="Transforming acidic coiled-coil-containing protein C-terminal" evidence="9">
    <location>
        <begin position="1112"/>
        <end position="1319"/>
    </location>
</feature>
<evidence type="ECO:0000256" key="4">
    <source>
        <dbReference type="ARBA" id="ARBA00022553"/>
    </source>
</evidence>
<gene>
    <name evidence="11" type="primary">tacc</name>
</gene>
<feature type="compositionally biased region" description="Polar residues" evidence="8">
    <location>
        <begin position="631"/>
        <end position="644"/>
    </location>
</feature>
<dbReference type="InterPro" id="IPR039915">
    <property type="entry name" value="TACC"/>
</dbReference>
<feature type="region of interest" description="Disordered" evidence="8">
    <location>
        <begin position="616"/>
        <end position="653"/>
    </location>
</feature>
<evidence type="ECO:0000256" key="3">
    <source>
        <dbReference type="ARBA" id="ARBA00022490"/>
    </source>
</evidence>
<keyword evidence="5 7" id="KW-0175">Coiled coil</keyword>
<proteinExistence type="inferred from homology"/>
<dbReference type="Gene3D" id="1.20.5.1700">
    <property type="match status" value="1"/>
</dbReference>
<reference evidence="11" key="1">
    <citation type="submission" date="2025-08" db="UniProtKB">
        <authorList>
            <consortium name="RefSeq"/>
        </authorList>
    </citation>
    <scope>IDENTIFICATION</scope>
    <source>
        <strain evidence="11">14028-0561.14</strain>
        <tissue evidence="11">Whole fly</tissue>
    </source>
</reference>
<dbReference type="GO" id="GO:0007052">
    <property type="term" value="P:mitotic spindle organization"/>
    <property type="evidence" value="ECO:0007669"/>
    <property type="project" value="InterPro"/>
</dbReference>
<dbReference type="Pfam" id="PF05010">
    <property type="entry name" value="TACC_C"/>
    <property type="match status" value="1"/>
</dbReference>
<keyword evidence="3" id="KW-0963">Cytoplasm</keyword>
<evidence type="ECO:0000256" key="8">
    <source>
        <dbReference type="SAM" id="MobiDB-lite"/>
    </source>
</evidence>
<evidence type="ECO:0000313" key="11">
    <source>
        <dbReference type="RefSeq" id="XP_017031193.1"/>
    </source>
</evidence>
<evidence type="ECO:0000256" key="6">
    <source>
        <dbReference type="ARBA" id="ARBA00023212"/>
    </source>
</evidence>
<name>A0A6P4J9D8_DROKI</name>
<dbReference type="OrthoDB" id="10255048at2759"/>
<dbReference type="Proteomes" id="UP001652661">
    <property type="component" value="Chromosome 3R"/>
</dbReference>
<comment type="subcellular location">
    <subcellularLocation>
        <location evidence="1">Cytoplasm</location>
        <location evidence="1">Cytoskeleton</location>
    </subcellularLocation>
</comment>
<dbReference type="InterPro" id="IPR007707">
    <property type="entry name" value="TACC_C"/>
</dbReference>
<feature type="compositionally biased region" description="Basic and acidic residues" evidence="8">
    <location>
        <begin position="32"/>
        <end position="45"/>
    </location>
</feature>
<keyword evidence="6" id="KW-0206">Cytoskeleton</keyword>
<evidence type="ECO:0000256" key="2">
    <source>
        <dbReference type="ARBA" id="ARBA00009423"/>
    </source>
</evidence>
<feature type="region of interest" description="Disordered" evidence="8">
    <location>
        <begin position="693"/>
        <end position="720"/>
    </location>
</feature>
<protein>
    <submittedName>
        <fullName evidence="11">Transforming acidic coiled-coil-containing protein 2 isoform X1</fullName>
    </submittedName>
</protein>
<dbReference type="RefSeq" id="XP_017031193.1">
    <property type="nucleotide sequence ID" value="XM_017175704.3"/>
</dbReference>
<feature type="coiled-coil region" evidence="7">
    <location>
        <begin position="1114"/>
        <end position="1194"/>
    </location>
</feature>
<feature type="region of interest" description="Disordered" evidence="8">
    <location>
        <begin position="494"/>
        <end position="582"/>
    </location>
</feature>
<feature type="compositionally biased region" description="Low complexity" evidence="8">
    <location>
        <begin position="538"/>
        <end position="552"/>
    </location>
</feature>
<dbReference type="FunFam" id="1.20.5.1700:FF:000001">
    <property type="entry name" value="Transforming acidic coiled-coil-containing protein 1 isoform 2"/>
    <property type="match status" value="1"/>
</dbReference>
<evidence type="ECO:0000256" key="5">
    <source>
        <dbReference type="ARBA" id="ARBA00023054"/>
    </source>
</evidence>
<dbReference type="GO" id="GO:0005856">
    <property type="term" value="C:cytoskeleton"/>
    <property type="evidence" value="ECO:0007669"/>
    <property type="project" value="UniProtKB-SubCell"/>
</dbReference>
<dbReference type="PANTHER" id="PTHR13924">
    <property type="entry name" value="TRANSFORMING ACIDIC COILED-COIL CONTAINING PROTEIN 1/2"/>
    <property type="match status" value="1"/>
</dbReference>
<keyword evidence="10" id="KW-1185">Reference proteome</keyword>
<feature type="region of interest" description="Disordered" evidence="8">
    <location>
        <begin position="437"/>
        <end position="476"/>
    </location>
</feature>
<feature type="region of interest" description="Disordered" evidence="8">
    <location>
        <begin position="842"/>
        <end position="872"/>
    </location>
</feature>
<feature type="region of interest" description="Disordered" evidence="8">
    <location>
        <begin position="14"/>
        <end position="48"/>
    </location>
</feature>